<evidence type="ECO:0000313" key="3">
    <source>
        <dbReference type="Proteomes" id="UP000509383"/>
    </source>
</evidence>
<dbReference type="Proteomes" id="UP001054892">
    <property type="component" value="Unassembled WGS sequence"/>
</dbReference>
<gene>
    <name evidence="1" type="ORF">TUM18999_61220</name>
    <name evidence="2" type="ORF">TUM20286_22940</name>
</gene>
<evidence type="ECO:0000313" key="4">
    <source>
        <dbReference type="Proteomes" id="UP001054892"/>
    </source>
</evidence>
<dbReference type="EMBL" id="AP023189">
    <property type="protein sequence ID" value="BCG27931.1"/>
    <property type="molecule type" value="Genomic_DNA"/>
</dbReference>
<protein>
    <submittedName>
        <fullName evidence="1">Uncharacterized protein</fullName>
    </submittedName>
</protein>
<reference evidence="1 3" key="1">
    <citation type="submission" date="2020-05" db="EMBL/GenBank/DDBJ databases">
        <title>Characterization of novel class B3 metallo-beta-lactamase from novel Pseudomonas species.</title>
        <authorList>
            <person name="Yamada K."/>
            <person name="Aoki K."/>
            <person name="Ishii Y."/>
        </authorList>
    </citation>
    <scope>NUCLEOTIDE SEQUENCE [LARGE SCALE GENOMIC DNA]</scope>
    <source>
        <strain evidence="1 3">TUM18999</strain>
        <strain evidence="2 4">TUM20286</strain>
    </source>
</reference>
<dbReference type="EMBL" id="BQKM01000004">
    <property type="protein sequence ID" value="GJN52542.1"/>
    <property type="molecule type" value="Genomic_DNA"/>
</dbReference>
<keyword evidence="4" id="KW-1185">Reference proteome</keyword>
<sequence length="105" mass="11810">MPTEQKVQIGPKLLIDVITRELNSANACRFIVLSFDFLPQLRSLFVSLLRGQTFHTRAVLLGEVAVVKFDGPVDAVRLPEIIPEVQQQIPQKGVRSDVWLALFIN</sequence>
<organism evidence="1 3">
    <name type="scientific">Pseudomonas tohonis</name>
    <dbReference type="NCBI Taxonomy" id="2725477"/>
    <lineage>
        <taxon>Bacteria</taxon>
        <taxon>Pseudomonadati</taxon>
        <taxon>Pseudomonadota</taxon>
        <taxon>Gammaproteobacteria</taxon>
        <taxon>Pseudomonadales</taxon>
        <taxon>Pseudomonadaceae</taxon>
        <taxon>Pseudomonas</taxon>
    </lineage>
</organism>
<evidence type="ECO:0000313" key="2">
    <source>
        <dbReference type="EMBL" id="GJN52542.1"/>
    </source>
</evidence>
<name>A0A6J4EHH6_9PSED</name>
<proteinExistence type="predicted"/>
<dbReference type="KEGG" id="ptw:TUM18999_61220"/>
<accession>A0A6J4EHH6</accession>
<dbReference type="AlphaFoldDB" id="A0A6J4EHH6"/>
<evidence type="ECO:0000313" key="1">
    <source>
        <dbReference type="EMBL" id="BCG27931.1"/>
    </source>
</evidence>
<dbReference type="Proteomes" id="UP000509383">
    <property type="component" value="Chromosome"/>
</dbReference>